<name>A0A238XPG4_9FLAO</name>
<organism evidence="1 2">
    <name type="scientific">Lutibacter agarilyticus</name>
    <dbReference type="NCBI Taxonomy" id="1109740"/>
    <lineage>
        <taxon>Bacteria</taxon>
        <taxon>Pseudomonadati</taxon>
        <taxon>Bacteroidota</taxon>
        <taxon>Flavobacteriia</taxon>
        <taxon>Flavobacteriales</taxon>
        <taxon>Flavobacteriaceae</taxon>
        <taxon>Lutibacter</taxon>
    </lineage>
</organism>
<protein>
    <submittedName>
        <fullName evidence="1">Uncharacterized protein</fullName>
    </submittedName>
</protein>
<dbReference type="EMBL" id="FZNT01000006">
    <property type="protein sequence ID" value="SNR60837.1"/>
    <property type="molecule type" value="Genomic_DNA"/>
</dbReference>
<accession>A0A238XPG4</accession>
<proteinExistence type="predicted"/>
<dbReference type="RefSeq" id="WP_089381975.1">
    <property type="nucleotide sequence ID" value="NZ_FZNT01000006.1"/>
</dbReference>
<evidence type="ECO:0000313" key="1">
    <source>
        <dbReference type="EMBL" id="SNR60837.1"/>
    </source>
</evidence>
<dbReference type="Proteomes" id="UP000198384">
    <property type="component" value="Unassembled WGS sequence"/>
</dbReference>
<dbReference type="AlphaFoldDB" id="A0A238XPG4"/>
<sequence>MESEERINIIVIPTDNIENDLTKKKLVKNTLLQIKEMFKEMECSKCEDKTKGTITAELNTDNGSVGLLFDDFCCFEFMEDMKKIPK</sequence>
<reference evidence="1 2" key="1">
    <citation type="submission" date="2017-06" db="EMBL/GenBank/DDBJ databases">
        <authorList>
            <person name="Kim H.J."/>
            <person name="Triplett B.A."/>
        </authorList>
    </citation>
    <scope>NUCLEOTIDE SEQUENCE [LARGE SCALE GENOMIC DNA]</scope>
    <source>
        <strain evidence="1 2">DSM 29150</strain>
    </source>
</reference>
<keyword evidence="2" id="KW-1185">Reference proteome</keyword>
<gene>
    <name evidence="1" type="ORF">SAMN06265371_106221</name>
</gene>
<evidence type="ECO:0000313" key="2">
    <source>
        <dbReference type="Proteomes" id="UP000198384"/>
    </source>
</evidence>